<dbReference type="AlphaFoldDB" id="A0A445CE59"/>
<gene>
    <name evidence="3" type="ORF">Ahy_A07g035574</name>
</gene>
<sequence length="615" mass="71089">MTNSSSSSSINTQTVETQTTFQTNYDSEETFQLLAKNLKCATRLLSEKFENMIEAKKAIVQELGFGGLMQIPPIRVHHKLLKELANSFNLDKNTLETPYGDLFPEKVSYKELSEENKHIFRRFQGKTLKNLTDEMMSIGVENEQERLIFKRIFILYIQMAFFLPTTISKSEESSPIKNEKQRKKFREHPKKHNPKGESKLLRIRLLNKLNPMMVFESKTHTLNEIFVPPNPKPRLSLHLDPLSEPSKAHHRRNTLAIETLSLTTHRRFSSPSSSSLRRPYHRHLVAAPPLPSPTLSRTTLTFAILTIAVDRRHPITTHRQSPLTVHHRRSSPLPLSPLHRPSLFFAVLHKSSLRRPHHRHLRASHHRHLRVDYAKLTKLLKNLMEKVSTMKNTEQILEQLPQVRTATSSSFFSPLIQNSDNSLAPFFPVYSISFNTTTTTSKERFGLKRKTGTSLVYLINKEIDEELLQEVMGLVMIYLKSYGGCAGPLMDVPCVQDRVFYFPQGHIELLPEPTEQDLRQIKNQKSPKYDLPLNKIFKEQDFFSLLSEVNSKWSNLWYTIWLRFTSDVVALKSVAYSRKMKAEKRSLWSWTASLEKRSLFPNAKSVALGAERRSL</sequence>
<dbReference type="EMBL" id="SDMP01000007">
    <property type="protein sequence ID" value="RYR49227.1"/>
    <property type="molecule type" value="Genomic_DNA"/>
</dbReference>
<proteinExistence type="predicted"/>
<feature type="coiled-coil region" evidence="1">
    <location>
        <begin position="366"/>
        <end position="400"/>
    </location>
</feature>
<evidence type="ECO:0000313" key="3">
    <source>
        <dbReference type="EMBL" id="RYR49227.1"/>
    </source>
</evidence>
<feature type="compositionally biased region" description="Basic residues" evidence="2">
    <location>
        <begin position="180"/>
        <end position="193"/>
    </location>
</feature>
<dbReference type="Proteomes" id="UP000289738">
    <property type="component" value="Chromosome A07"/>
</dbReference>
<evidence type="ECO:0000256" key="2">
    <source>
        <dbReference type="SAM" id="MobiDB-lite"/>
    </source>
</evidence>
<organism evidence="3 4">
    <name type="scientific">Arachis hypogaea</name>
    <name type="common">Peanut</name>
    <dbReference type="NCBI Taxonomy" id="3818"/>
    <lineage>
        <taxon>Eukaryota</taxon>
        <taxon>Viridiplantae</taxon>
        <taxon>Streptophyta</taxon>
        <taxon>Embryophyta</taxon>
        <taxon>Tracheophyta</taxon>
        <taxon>Spermatophyta</taxon>
        <taxon>Magnoliopsida</taxon>
        <taxon>eudicotyledons</taxon>
        <taxon>Gunneridae</taxon>
        <taxon>Pentapetalae</taxon>
        <taxon>rosids</taxon>
        <taxon>fabids</taxon>
        <taxon>Fabales</taxon>
        <taxon>Fabaceae</taxon>
        <taxon>Papilionoideae</taxon>
        <taxon>50 kb inversion clade</taxon>
        <taxon>dalbergioids sensu lato</taxon>
        <taxon>Dalbergieae</taxon>
        <taxon>Pterocarpus clade</taxon>
        <taxon>Arachis</taxon>
    </lineage>
</organism>
<keyword evidence="4" id="KW-1185">Reference proteome</keyword>
<evidence type="ECO:0000313" key="4">
    <source>
        <dbReference type="Proteomes" id="UP000289738"/>
    </source>
</evidence>
<keyword evidence="1" id="KW-0175">Coiled coil</keyword>
<reference evidence="3 4" key="1">
    <citation type="submission" date="2019-01" db="EMBL/GenBank/DDBJ databases">
        <title>Sequencing of cultivated peanut Arachis hypogaea provides insights into genome evolution and oil improvement.</title>
        <authorList>
            <person name="Chen X."/>
        </authorList>
    </citation>
    <scope>NUCLEOTIDE SEQUENCE [LARGE SCALE GENOMIC DNA]</scope>
    <source>
        <strain evidence="4">cv. Fuhuasheng</strain>
        <tissue evidence="3">Leaves</tissue>
    </source>
</reference>
<name>A0A445CE59_ARAHY</name>
<comment type="caution">
    <text evidence="3">The sequence shown here is derived from an EMBL/GenBank/DDBJ whole genome shotgun (WGS) entry which is preliminary data.</text>
</comment>
<evidence type="ECO:0000256" key="1">
    <source>
        <dbReference type="SAM" id="Coils"/>
    </source>
</evidence>
<feature type="region of interest" description="Disordered" evidence="2">
    <location>
        <begin position="172"/>
        <end position="198"/>
    </location>
</feature>
<protein>
    <submittedName>
        <fullName evidence="3">Uncharacterized protein</fullName>
    </submittedName>
</protein>
<accession>A0A445CE59</accession>